<dbReference type="EMBL" id="ML006101">
    <property type="protein sequence ID" value="RKP16984.1"/>
    <property type="molecule type" value="Genomic_DNA"/>
</dbReference>
<gene>
    <name evidence="2" type="ORF">ROZALSC1DRAFT_31174</name>
</gene>
<evidence type="ECO:0000313" key="3">
    <source>
        <dbReference type="Proteomes" id="UP000281549"/>
    </source>
</evidence>
<evidence type="ECO:0000256" key="1">
    <source>
        <dbReference type="SAM" id="Phobius"/>
    </source>
</evidence>
<keyword evidence="1" id="KW-0812">Transmembrane</keyword>
<evidence type="ECO:0008006" key="4">
    <source>
        <dbReference type="Google" id="ProtNLM"/>
    </source>
</evidence>
<feature type="transmembrane region" description="Helical" evidence="1">
    <location>
        <begin position="57"/>
        <end position="78"/>
    </location>
</feature>
<reference evidence="3" key="1">
    <citation type="journal article" date="2018" name="Nat. Microbiol.">
        <title>Leveraging single-cell genomics to expand the fungal tree of life.</title>
        <authorList>
            <person name="Ahrendt S.R."/>
            <person name="Quandt C.A."/>
            <person name="Ciobanu D."/>
            <person name="Clum A."/>
            <person name="Salamov A."/>
            <person name="Andreopoulos B."/>
            <person name="Cheng J.F."/>
            <person name="Woyke T."/>
            <person name="Pelin A."/>
            <person name="Henrissat B."/>
            <person name="Reynolds N.K."/>
            <person name="Benny G.L."/>
            <person name="Smith M.E."/>
            <person name="James T.Y."/>
            <person name="Grigoriev I.V."/>
        </authorList>
    </citation>
    <scope>NUCLEOTIDE SEQUENCE [LARGE SCALE GENOMIC DNA]</scope>
    <source>
        <strain evidence="3">CSF55</strain>
    </source>
</reference>
<keyword evidence="1" id="KW-0472">Membrane</keyword>
<proteinExistence type="predicted"/>
<protein>
    <recommendedName>
        <fullName evidence="4">MICOS complex subunit MIC10</fullName>
    </recommendedName>
</protein>
<accession>A0A4P9YD11</accession>
<name>A0A4P9YD11_ROZAC</name>
<feature type="transmembrane region" description="Helical" evidence="1">
    <location>
        <begin position="27"/>
        <end position="51"/>
    </location>
</feature>
<dbReference type="AlphaFoldDB" id="A0A4P9YD11"/>
<keyword evidence="1" id="KW-1133">Transmembrane helix</keyword>
<sequence length="93" mass="10404">MRKYFVKDVEGQIAHMKQMPLTDYDKWNLYTAAAKTVLGATCGLFLGFNIIHPKTLGISGVFIGGMVGTHCAVTKLIFMNTPFCQELKKLVYE</sequence>
<dbReference type="Proteomes" id="UP000281549">
    <property type="component" value="Unassembled WGS sequence"/>
</dbReference>
<evidence type="ECO:0000313" key="2">
    <source>
        <dbReference type="EMBL" id="RKP16984.1"/>
    </source>
</evidence>
<organism evidence="2 3">
    <name type="scientific">Rozella allomycis (strain CSF55)</name>
    <dbReference type="NCBI Taxonomy" id="988480"/>
    <lineage>
        <taxon>Eukaryota</taxon>
        <taxon>Fungi</taxon>
        <taxon>Fungi incertae sedis</taxon>
        <taxon>Cryptomycota</taxon>
        <taxon>Cryptomycota incertae sedis</taxon>
        <taxon>Rozella</taxon>
    </lineage>
</organism>